<keyword evidence="7 9" id="KW-0720">Serine protease</keyword>
<dbReference type="Gene3D" id="3.50.30.30">
    <property type="match status" value="1"/>
</dbReference>
<keyword evidence="4 9" id="KW-0645">Protease</keyword>
<feature type="domain" description="C5a peptidase/Subtilisin-like protease SBT2-like Fn3-like" evidence="14">
    <location>
        <begin position="614"/>
        <end position="728"/>
    </location>
</feature>
<feature type="active site" description="Charge relay system" evidence="8 9">
    <location>
        <position position="537"/>
    </location>
</feature>
<dbReference type="PROSITE" id="PS51892">
    <property type="entry name" value="SUBTILASE"/>
    <property type="match status" value="1"/>
</dbReference>
<evidence type="ECO:0000256" key="10">
    <source>
        <dbReference type="RuleBase" id="RU003355"/>
    </source>
</evidence>
<dbReference type="SUPFAM" id="SSF52025">
    <property type="entry name" value="PA domain"/>
    <property type="match status" value="1"/>
</dbReference>
<evidence type="ECO:0000256" key="3">
    <source>
        <dbReference type="ARBA" id="ARBA00022525"/>
    </source>
</evidence>
<dbReference type="PANTHER" id="PTHR43806">
    <property type="entry name" value="PEPTIDASE S8"/>
    <property type="match status" value="1"/>
</dbReference>
<dbReference type="OrthoDB" id="10256524at2759"/>
<evidence type="ECO:0000256" key="6">
    <source>
        <dbReference type="ARBA" id="ARBA00022801"/>
    </source>
</evidence>
<proteinExistence type="inferred from homology"/>
<dbReference type="PANTHER" id="PTHR43806:SF66">
    <property type="entry name" value="SERIN ENDOPEPTIDASE"/>
    <property type="match status" value="1"/>
</dbReference>
<keyword evidence="2" id="KW-0134">Cell wall</keyword>
<keyword evidence="3" id="KW-0964">Secreted</keyword>
<organism evidence="15 16">
    <name type="scientific">Lophiostoma macrostomum CBS 122681</name>
    <dbReference type="NCBI Taxonomy" id="1314788"/>
    <lineage>
        <taxon>Eukaryota</taxon>
        <taxon>Fungi</taxon>
        <taxon>Dikarya</taxon>
        <taxon>Ascomycota</taxon>
        <taxon>Pezizomycotina</taxon>
        <taxon>Dothideomycetes</taxon>
        <taxon>Pleosporomycetidae</taxon>
        <taxon>Pleosporales</taxon>
        <taxon>Lophiostomataceae</taxon>
        <taxon>Lophiostoma</taxon>
    </lineage>
</organism>
<dbReference type="GO" id="GO:0004252">
    <property type="term" value="F:serine-type endopeptidase activity"/>
    <property type="evidence" value="ECO:0007669"/>
    <property type="project" value="UniProtKB-UniRule"/>
</dbReference>
<dbReference type="Pfam" id="PF06280">
    <property type="entry name" value="fn3_5"/>
    <property type="match status" value="1"/>
</dbReference>
<dbReference type="InterPro" id="IPR023827">
    <property type="entry name" value="Peptidase_S8_Asp-AS"/>
</dbReference>
<dbReference type="Pfam" id="PF02225">
    <property type="entry name" value="PA"/>
    <property type="match status" value="1"/>
</dbReference>
<dbReference type="CDD" id="cd02124">
    <property type="entry name" value="PA_PoS1_like"/>
    <property type="match status" value="1"/>
</dbReference>
<evidence type="ECO:0000256" key="9">
    <source>
        <dbReference type="PROSITE-ProRule" id="PRU01240"/>
    </source>
</evidence>
<dbReference type="Gene3D" id="2.60.40.1710">
    <property type="entry name" value="Subtilisin-like superfamily"/>
    <property type="match status" value="1"/>
</dbReference>
<feature type="domain" description="PA" evidence="13">
    <location>
        <begin position="375"/>
        <end position="440"/>
    </location>
</feature>
<name>A0A6A6SZM8_9PLEO</name>
<dbReference type="InterPro" id="IPR022398">
    <property type="entry name" value="Peptidase_S8_His-AS"/>
</dbReference>
<comment type="similarity">
    <text evidence="1 9 10">Belongs to the peptidase S8 family.</text>
</comment>
<sequence length="882" mass="91968">MVLFTRLLPITAGLICSAAAAIQETARVVPGAYIVELADDHDVTAFYNNLGSSKVHVKQRMKLEYSLFKGTSFQLNNLTTAETTAEQIANLSMVKRMWPVRVYSVPKDEVVWKGSDKNIADAALRRRRAPNGNDTFSPHVMTQVNQLRAEGVTGEGIRIAVIDTGVDYDHPALGGCFGDGCLVSYGTDLVGDNYTGFNTPVPDDDPDDQCEGHGSHVAGIIAAQTNGFGFTGAAPGVTLGAYRVFGCGGSAGNDVLIAAYNQAYDDGSDIITASIGGASGWSEDPWAVAVQRIVEAGVPCTVSAGNDGEAGIFYASTAANGKRVTAIASVDNTESPLFLLNGTYSTANSPSADSFGWTPGAPDNWGNVSLPLWAVNYDTTDPANGCDPYPADTPNLSGYIVLIRRGTCTFVQKATNAAAFGAKRILFYNNIAGVISISAPVDGILGVGTVTAEQGAEWISLLSTNTTVIVNIIDPDSAPTYLDSETNTLTGGFLSDYTSWGPTWEVDVKPQLAAPGGNILSTYPLELGGYAVLSGTSMACPLAAAVFALIGEVRGSLDPAELENLLSATSNPNLFNDGTATYPFLAPVAQQGSGLIQAYDAAYSTTLLSVSSLSFNDTDHFAGTLNFTIDNLGSEDVTYSLANVVAATAYTLDPNSIFPSLFPNELVPTAGADLAFSSDKVTVPADSSAIITVTVSPPAGLAASRLPVYSGYITLNSTSGESLSLPYLGVVGSLHNATVLDTAGTYLSQSSDPALNPVPANTTFTLPATNGSDANTTYPAVVIDLALGSRLVRADVIPQSANSSSPKEVLGVQTLGNIFGFPQTYVPRGQAGSSWDGRLADGSLVPAGTYSILVRALKLFGDETKEDEFEAAETVVFGIKYS</sequence>
<evidence type="ECO:0000259" key="13">
    <source>
        <dbReference type="Pfam" id="PF02225"/>
    </source>
</evidence>
<dbReference type="InterPro" id="IPR034187">
    <property type="entry name" value="Peptidases_S8_5"/>
</dbReference>
<dbReference type="InterPro" id="IPR003137">
    <property type="entry name" value="PA_domain"/>
</dbReference>
<dbReference type="InterPro" id="IPR036852">
    <property type="entry name" value="Peptidase_S8/S53_dom_sf"/>
</dbReference>
<evidence type="ECO:0000256" key="7">
    <source>
        <dbReference type="ARBA" id="ARBA00022825"/>
    </source>
</evidence>
<evidence type="ECO:0000256" key="11">
    <source>
        <dbReference type="SAM" id="SignalP"/>
    </source>
</evidence>
<dbReference type="Proteomes" id="UP000799324">
    <property type="component" value="Unassembled WGS sequence"/>
</dbReference>
<dbReference type="GO" id="GO:0006508">
    <property type="term" value="P:proteolysis"/>
    <property type="evidence" value="ECO:0007669"/>
    <property type="project" value="UniProtKB-KW"/>
</dbReference>
<dbReference type="PRINTS" id="PR00723">
    <property type="entry name" value="SUBTILISIN"/>
</dbReference>
<evidence type="ECO:0000256" key="8">
    <source>
        <dbReference type="PIRSR" id="PIRSR615500-1"/>
    </source>
</evidence>
<evidence type="ECO:0000256" key="4">
    <source>
        <dbReference type="ARBA" id="ARBA00022670"/>
    </source>
</evidence>
<dbReference type="InterPro" id="IPR000209">
    <property type="entry name" value="Peptidase_S8/S53_dom"/>
</dbReference>
<reference evidence="15" key="1">
    <citation type="journal article" date="2020" name="Stud. Mycol.">
        <title>101 Dothideomycetes genomes: a test case for predicting lifestyles and emergence of pathogens.</title>
        <authorList>
            <person name="Haridas S."/>
            <person name="Albert R."/>
            <person name="Binder M."/>
            <person name="Bloem J."/>
            <person name="Labutti K."/>
            <person name="Salamov A."/>
            <person name="Andreopoulos B."/>
            <person name="Baker S."/>
            <person name="Barry K."/>
            <person name="Bills G."/>
            <person name="Bluhm B."/>
            <person name="Cannon C."/>
            <person name="Castanera R."/>
            <person name="Culley D."/>
            <person name="Daum C."/>
            <person name="Ezra D."/>
            <person name="Gonzalez J."/>
            <person name="Henrissat B."/>
            <person name="Kuo A."/>
            <person name="Liang C."/>
            <person name="Lipzen A."/>
            <person name="Lutzoni F."/>
            <person name="Magnuson J."/>
            <person name="Mondo S."/>
            <person name="Nolan M."/>
            <person name="Ohm R."/>
            <person name="Pangilinan J."/>
            <person name="Park H.-J."/>
            <person name="Ramirez L."/>
            <person name="Alfaro M."/>
            <person name="Sun H."/>
            <person name="Tritt A."/>
            <person name="Yoshinaga Y."/>
            <person name="Zwiers L.-H."/>
            <person name="Turgeon B."/>
            <person name="Goodwin S."/>
            <person name="Spatafora J."/>
            <person name="Crous P."/>
            <person name="Grigoriev I."/>
        </authorList>
    </citation>
    <scope>NUCLEOTIDE SEQUENCE</scope>
    <source>
        <strain evidence="15">CBS 122681</strain>
    </source>
</reference>
<evidence type="ECO:0000259" key="14">
    <source>
        <dbReference type="Pfam" id="PF06280"/>
    </source>
</evidence>
<keyword evidence="6 9" id="KW-0378">Hydrolase</keyword>
<feature type="active site" description="Charge relay system" evidence="8 9">
    <location>
        <position position="213"/>
    </location>
</feature>
<dbReference type="PROSITE" id="PS00136">
    <property type="entry name" value="SUBTILASE_ASP"/>
    <property type="match status" value="1"/>
</dbReference>
<dbReference type="Pfam" id="PF00082">
    <property type="entry name" value="Peptidase_S8"/>
    <property type="match status" value="1"/>
</dbReference>
<feature type="chain" id="PRO_5025466599" evidence="11">
    <location>
        <begin position="21"/>
        <end position="882"/>
    </location>
</feature>
<gene>
    <name evidence="15" type="ORF">K491DRAFT_781018</name>
</gene>
<dbReference type="SUPFAM" id="SSF52743">
    <property type="entry name" value="Subtilisin-like"/>
    <property type="match status" value="1"/>
</dbReference>
<keyword evidence="5 11" id="KW-0732">Signal</keyword>
<evidence type="ECO:0000256" key="5">
    <source>
        <dbReference type="ARBA" id="ARBA00022729"/>
    </source>
</evidence>
<feature type="active site" description="Charge relay system" evidence="8 9">
    <location>
        <position position="163"/>
    </location>
</feature>
<dbReference type="GO" id="GO:0016020">
    <property type="term" value="C:membrane"/>
    <property type="evidence" value="ECO:0007669"/>
    <property type="project" value="InterPro"/>
</dbReference>
<evidence type="ECO:0000256" key="2">
    <source>
        <dbReference type="ARBA" id="ARBA00022512"/>
    </source>
</evidence>
<keyword evidence="16" id="KW-1185">Reference proteome</keyword>
<feature type="signal peptide" evidence="11">
    <location>
        <begin position="1"/>
        <end position="20"/>
    </location>
</feature>
<dbReference type="Gene3D" id="3.40.50.200">
    <property type="entry name" value="Peptidase S8/S53 domain"/>
    <property type="match status" value="1"/>
</dbReference>
<dbReference type="InterPro" id="IPR010435">
    <property type="entry name" value="C5a/SBT2-like_Fn3"/>
</dbReference>
<feature type="domain" description="Peptidase S8/S53" evidence="12">
    <location>
        <begin position="154"/>
        <end position="571"/>
    </location>
</feature>
<dbReference type="PROSITE" id="PS00138">
    <property type="entry name" value="SUBTILASE_SER"/>
    <property type="match status" value="1"/>
</dbReference>
<dbReference type="InterPro" id="IPR050131">
    <property type="entry name" value="Peptidase_S8_subtilisin-like"/>
</dbReference>
<dbReference type="AlphaFoldDB" id="A0A6A6SZM8"/>
<protein>
    <submittedName>
        <fullName evidence="15">Serine endopeptidase</fullName>
    </submittedName>
</protein>
<dbReference type="InterPro" id="IPR023828">
    <property type="entry name" value="Peptidase_S8_Ser-AS"/>
</dbReference>
<evidence type="ECO:0000313" key="16">
    <source>
        <dbReference type="Proteomes" id="UP000799324"/>
    </source>
</evidence>
<evidence type="ECO:0000313" key="15">
    <source>
        <dbReference type="EMBL" id="KAF2652507.1"/>
    </source>
</evidence>
<dbReference type="CDD" id="cd07489">
    <property type="entry name" value="Peptidases_S8_5"/>
    <property type="match status" value="1"/>
</dbReference>
<evidence type="ECO:0000259" key="12">
    <source>
        <dbReference type="Pfam" id="PF00082"/>
    </source>
</evidence>
<dbReference type="InterPro" id="IPR046450">
    <property type="entry name" value="PA_dom_sf"/>
</dbReference>
<evidence type="ECO:0000256" key="1">
    <source>
        <dbReference type="ARBA" id="ARBA00011073"/>
    </source>
</evidence>
<dbReference type="PROSITE" id="PS00137">
    <property type="entry name" value="SUBTILASE_HIS"/>
    <property type="match status" value="1"/>
</dbReference>
<accession>A0A6A6SZM8</accession>
<dbReference type="EMBL" id="MU004400">
    <property type="protein sequence ID" value="KAF2652507.1"/>
    <property type="molecule type" value="Genomic_DNA"/>
</dbReference>
<dbReference type="InterPro" id="IPR015500">
    <property type="entry name" value="Peptidase_S8_subtilisin-rel"/>
</dbReference>